<feature type="domain" description="UCH catalytic" evidence="9">
    <location>
        <begin position="12"/>
        <end position="246"/>
    </location>
</feature>
<evidence type="ECO:0000313" key="10">
    <source>
        <dbReference type="EMBL" id="TKX24873.1"/>
    </source>
</evidence>
<organism evidence="10 11">
    <name type="scientific">Elsinoe australis</name>
    <dbReference type="NCBI Taxonomy" id="40998"/>
    <lineage>
        <taxon>Eukaryota</taxon>
        <taxon>Fungi</taxon>
        <taxon>Dikarya</taxon>
        <taxon>Ascomycota</taxon>
        <taxon>Pezizomycotina</taxon>
        <taxon>Dothideomycetes</taxon>
        <taxon>Dothideomycetidae</taxon>
        <taxon>Myriangiales</taxon>
        <taxon>Elsinoaceae</taxon>
        <taxon>Elsinoe</taxon>
    </lineage>
</organism>
<keyword evidence="5 10" id="KW-0378">Hydrolase</keyword>
<proteinExistence type="inferred from homology"/>
<evidence type="ECO:0000256" key="1">
    <source>
        <dbReference type="ARBA" id="ARBA00000707"/>
    </source>
</evidence>
<dbReference type="SUPFAM" id="SSF54001">
    <property type="entry name" value="Cysteine proteinases"/>
    <property type="match status" value="1"/>
</dbReference>
<evidence type="ECO:0000256" key="3">
    <source>
        <dbReference type="ARBA" id="ARBA00022670"/>
    </source>
</evidence>
<dbReference type="InterPro" id="IPR001578">
    <property type="entry name" value="Peptidase_C12_UCH"/>
</dbReference>
<gene>
    <name evidence="10" type="ORF">C1H76_2826</name>
</gene>
<feature type="compositionally biased region" description="Basic and acidic residues" evidence="8">
    <location>
        <begin position="286"/>
        <end position="298"/>
    </location>
</feature>
<dbReference type="PROSITE" id="PS52048">
    <property type="entry name" value="UCH_DOMAIN"/>
    <property type="match status" value="1"/>
</dbReference>
<evidence type="ECO:0000256" key="5">
    <source>
        <dbReference type="ARBA" id="ARBA00022801"/>
    </source>
</evidence>
<reference evidence="10 11" key="1">
    <citation type="submission" date="2018-02" db="EMBL/GenBank/DDBJ databases">
        <title>Draft genome sequences of Elsinoe sp., causing black scab on jojoba.</title>
        <authorList>
            <person name="Stodart B."/>
            <person name="Jeffress S."/>
            <person name="Ash G."/>
            <person name="Arun Chinnappa K."/>
        </authorList>
    </citation>
    <scope>NUCLEOTIDE SEQUENCE [LARGE SCALE GENOMIC DNA]</scope>
    <source>
        <strain evidence="10 11">Hillstone_2</strain>
    </source>
</reference>
<comment type="similarity">
    <text evidence="7">Belongs to the peptidase C12 family.</text>
</comment>
<evidence type="ECO:0000256" key="7">
    <source>
        <dbReference type="PROSITE-ProRule" id="PRU01393"/>
    </source>
</evidence>
<evidence type="ECO:0000259" key="9">
    <source>
        <dbReference type="PROSITE" id="PS52048"/>
    </source>
</evidence>
<dbReference type="Proteomes" id="UP000308133">
    <property type="component" value="Unassembled WGS sequence"/>
</dbReference>
<dbReference type="EMBL" id="PTQR01000037">
    <property type="protein sequence ID" value="TKX24873.1"/>
    <property type="molecule type" value="Genomic_DNA"/>
</dbReference>
<keyword evidence="6" id="KW-0788">Thiol protease</keyword>
<dbReference type="Gene3D" id="3.40.532.10">
    <property type="entry name" value="Peptidase C12, ubiquitin carboxyl-terminal hydrolase"/>
    <property type="match status" value="1"/>
</dbReference>
<name>A0A4U7B1B1_9PEZI</name>
<dbReference type="GO" id="GO:0004843">
    <property type="term" value="F:cysteine-type deubiquitinase activity"/>
    <property type="evidence" value="ECO:0007669"/>
    <property type="project" value="UniProtKB-EC"/>
</dbReference>
<feature type="region of interest" description="Disordered" evidence="8">
    <location>
        <begin position="273"/>
        <end position="298"/>
    </location>
</feature>
<evidence type="ECO:0000256" key="8">
    <source>
        <dbReference type="SAM" id="MobiDB-lite"/>
    </source>
</evidence>
<dbReference type="InterPro" id="IPR036959">
    <property type="entry name" value="Peptidase_C12_UCH_sf"/>
</dbReference>
<protein>
    <recommendedName>
        <fullName evidence="2">ubiquitinyl hydrolase 1</fullName>
        <ecNumber evidence="2">3.4.19.12</ecNumber>
    </recommendedName>
</protein>
<evidence type="ECO:0000256" key="4">
    <source>
        <dbReference type="ARBA" id="ARBA00022786"/>
    </source>
</evidence>
<comment type="caution">
    <text evidence="10">The sequence shown here is derived from an EMBL/GenBank/DDBJ whole genome shotgun (WGS) entry which is preliminary data.</text>
</comment>
<evidence type="ECO:0000256" key="2">
    <source>
        <dbReference type="ARBA" id="ARBA00012759"/>
    </source>
</evidence>
<keyword evidence="3" id="KW-0645">Protease</keyword>
<dbReference type="Pfam" id="PF01088">
    <property type="entry name" value="Peptidase_C12"/>
    <property type="match status" value="1"/>
</dbReference>
<dbReference type="EC" id="3.4.19.12" evidence="2"/>
<comment type="catalytic activity">
    <reaction evidence="1">
        <text>Thiol-dependent hydrolysis of ester, thioester, amide, peptide and isopeptide bonds formed by the C-terminal Gly of ubiquitin (a 76-residue protein attached to proteins as an intracellular targeting signal).</text>
        <dbReference type="EC" id="3.4.19.12"/>
    </reaction>
</comment>
<comment type="caution">
    <text evidence="7">Lacks conserved residue(s) required for the propagation of feature annotation.</text>
</comment>
<dbReference type="GO" id="GO:0006511">
    <property type="term" value="P:ubiquitin-dependent protein catabolic process"/>
    <property type="evidence" value="ECO:0007669"/>
    <property type="project" value="InterPro"/>
</dbReference>
<evidence type="ECO:0000256" key="6">
    <source>
        <dbReference type="ARBA" id="ARBA00022807"/>
    </source>
</evidence>
<accession>A0A4U7B1B1</accession>
<dbReference type="AlphaFoldDB" id="A0A4U7B1B1"/>
<keyword evidence="4" id="KW-0833">Ubl conjugation pathway</keyword>
<evidence type="ECO:0000313" key="11">
    <source>
        <dbReference type="Proteomes" id="UP000308133"/>
    </source>
</evidence>
<dbReference type="InterPro" id="IPR038765">
    <property type="entry name" value="Papain-like_cys_pep_sf"/>
</dbReference>
<sequence>MSLPSETSLGLGRNALIPHRDVFAHFLKSMGLSDNIAIIQRTRIDDDEDILYDMPHPVYAVIVVVPQGTFERSPEVNHWFWFREPEPGEEIKRFEQTIDNARGLYAFFHAFANSPLQQCCDTGSTLDFFLTRSHEDQQYFLQSNERLRESYAEAIRLGRDEFNRIIPYSGPESRYLCFFKKTVDDTKLWLWDSDPDRILLAEGLDETTIGEPGCCKFESLQCIRQIVHGDAVRVAGGPEMILCLADEYGEIEELKANRDKDIRMKGVIVDDEAGLPRERRRPQKKRQGDRLESGRERT</sequence>